<dbReference type="AlphaFoldDB" id="A0A6L9MJA9"/>
<keyword evidence="4" id="KW-1185">Reference proteome</keyword>
<evidence type="ECO:0000256" key="1">
    <source>
        <dbReference type="SAM" id="Phobius"/>
    </source>
</evidence>
<dbReference type="EMBL" id="JAAAMJ010000011">
    <property type="protein sequence ID" value="NDV87919.1"/>
    <property type="molecule type" value="Genomic_DNA"/>
</dbReference>
<name>A0A6L9MJA9_9HYPH</name>
<dbReference type="PANTHER" id="PTHR48090:SF7">
    <property type="entry name" value="RFBJ PROTEIN"/>
    <property type="match status" value="1"/>
</dbReference>
<keyword evidence="1" id="KW-1133">Transmembrane helix</keyword>
<protein>
    <submittedName>
        <fullName evidence="3">Glycosyltransferase</fullName>
    </submittedName>
</protein>
<dbReference type="SUPFAM" id="SSF53448">
    <property type="entry name" value="Nucleotide-diphospho-sugar transferases"/>
    <property type="match status" value="1"/>
</dbReference>
<accession>A0A6L9MJA9</accession>
<dbReference type="InterPro" id="IPR050256">
    <property type="entry name" value="Glycosyltransferase_2"/>
</dbReference>
<dbReference type="Proteomes" id="UP000476332">
    <property type="component" value="Unassembled WGS sequence"/>
</dbReference>
<dbReference type="Gene3D" id="3.90.550.10">
    <property type="entry name" value="Spore Coat Polysaccharide Biosynthesis Protein SpsA, Chain A"/>
    <property type="match status" value="1"/>
</dbReference>
<evidence type="ECO:0000313" key="4">
    <source>
        <dbReference type="Proteomes" id="UP000476332"/>
    </source>
</evidence>
<gene>
    <name evidence="3" type="ORF">GTW51_14530</name>
</gene>
<dbReference type="InterPro" id="IPR001173">
    <property type="entry name" value="Glyco_trans_2-like"/>
</dbReference>
<dbReference type="Pfam" id="PF00535">
    <property type="entry name" value="Glycos_transf_2"/>
    <property type="match status" value="1"/>
</dbReference>
<keyword evidence="1" id="KW-0812">Transmembrane</keyword>
<dbReference type="CDD" id="cd04179">
    <property type="entry name" value="DPM_DPG-synthase_like"/>
    <property type="match status" value="1"/>
</dbReference>
<comment type="caution">
    <text evidence="3">The sequence shown here is derived from an EMBL/GenBank/DDBJ whole genome shotgun (WGS) entry which is preliminary data.</text>
</comment>
<keyword evidence="3" id="KW-0808">Transferase</keyword>
<feature type="transmembrane region" description="Helical" evidence="1">
    <location>
        <begin position="222"/>
        <end position="253"/>
    </location>
</feature>
<dbReference type="PANTHER" id="PTHR48090">
    <property type="entry name" value="UNDECAPRENYL-PHOSPHATE 4-DEOXY-4-FORMAMIDO-L-ARABINOSE TRANSFERASE-RELATED"/>
    <property type="match status" value="1"/>
</dbReference>
<keyword evidence="1" id="KW-0472">Membrane</keyword>
<feature type="domain" description="Glycosyltransferase 2-like" evidence="2">
    <location>
        <begin position="8"/>
        <end position="160"/>
    </location>
</feature>
<organism evidence="3 4">
    <name type="scientific">Aurantimonas aggregata</name>
    <dbReference type="NCBI Taxonomy" id="2047720"/>
    <lineage>
        <taxon>Bacteria</taxon>
        <taxon>Pseudomonadati</taxon>
        <taxon>Pseudomonadota</taxon>
        <taxon>Alphaproteobacteria</taxon>
        <taxon>Hyphomicrobiales</taxon>
        <taxon>Aurantimonadaceae</taxon>
        <taxon>Aurantimonas</taxon>
    </lineage>
</organism>
<evidence type="ECO:0000259" key="2">
    <source>
        <dbReference type="Pfam" id="PF00535"/>
    </source>
</evidence>
<reference evidence="3 4" key="1">
    <citation type="submission" date="2020-01" db="EMBL/GenBank/DDBJ databases">
        <title>Genomes of bacteria type strains.</title>
        <authorList>
            <person name="Chen J."/>
            <person name="Zhu S."/>
            <person name="Chen J."/>
        </authorList>
    </citation>
    <scope>NUCLEOTIDE SEQUENCE [LARGE SCALE GENOMIC DNA]</scope>
    <source>
        <strain evidence="3 4">KCTC 52919</strain>
    </source>
</reference>
<dbReference type="InterPro" id="IPR029044">
    <property type="entry name" value="Nucleotide-diphossugar_trans"/>
</dbReference>
<dbReference type="GO" id="GO:0016740">
    <property type="term" value="F:transferase activity"/>
    <property type="evidence" value="ECO:0007669"/>
    <property type="project" value="UniProtKB-KW"/>
</dbReference>
<evidence type="ECO:0000313" key="3">
    <source>
        <dbReference type="EMBL" id="NDV87919.1"/>
    </source>
</evidence>
<proteinExistence type="predicted"/>
<sequence length="323" mass="35218">MLLPIRTCIVIPAYNEEHAIEHTIDDYRNEFPDATIVVIDNNSSDRTGALAAAKLESGGGCLLVETRQGKGAAIKAGLSRIDAEIYVMADGDGTYPASDARRLVDKMLRERCDMVVGDRISGGTYMAQNTRAGHSAGNKFLTRYISSLAGQRYADVLSGLRVMSRPFVSALDIRSSGFQLETELNIVAAYMRAKVVEMPIAYLPRPEGSQSKLNTFRDGFRIIWFAALNWIAFYPLSAFGLLAGAALFVSALLGSWVIYVFVSTGLLPYPSTALAAAVAGLVGLQSLFTGMSLRVTGRTARRRDVARMVEMRRKWNASLDGLE</sequence>
<feature type="transmembrane region" description="Helical" evidence="1">
    <location>
        <begin position="273"/>
        <end position="293"/>
    </location>
</feature>